<dbReference type="EMBL" id="VTPC01090428">
    <property type="protein sequence ID" value="KAF2883414.1"/>
    <property type="molecule type" value="Genomic_DNA"/>
</dbReference>
<evidence type="ECO:0000313" key="3">
    <source>
        <dbReference type="EMBL" id="KAF2883414.1"/>
    </source>
</evidence>
<proteinExistence type="predicted"/>
<sequence length="378" mass="44169">MIGTSTKLHKKMEEMKEEIKTETKEMLSELNKQIIRIDNEQISVKKYIYKNINNDKIEEVETTMGEIKTQQIQLQYIMKKVKLHIMEKIHPKAFIEEIKNEIRKIKKVMKEEFTLQNSMLKYQKKQEKKIKRKTEFEIGQKGYEVVVIEINDELNTVKDDHDDNLNQLVDTIGSRKEIIILGDFNAHVGSKTNDPVVGPYGENDLNDNCSRLIEICCQHSLQIKNGFFKHKDIHKFTSIQSTLQRKSIIDLVSSKKNSRIKFMHRNAGCRTDHYLPRSKIFFPWSTFVNNDDNDDKDDKTHVINNVRFNLDSLQNEPTAFLYRLRLSAKLSHVPYTDGLTMNYNIMKCVEEASKEGLEEKPQKVNKNKDGGGMKKPNN</sequence>
<evidence type="ECO:0000313" key="4">
    <source>
        <dbReference type="Proteomes" id="UP000801492"/>
    </source>
</evidence>
<name>A0A8K0CC56_IGNLU</name>
<reference evidence="3" key="1">
    <citation type="submission" date="2019-08" db="EMBL/GenBank/DDBJ databases">
        <title>The genome of the North American firefly Photinus pyralis.</title>
        <authorList>
            <consortium name="Photinus pyralis genome working group"/>
            <person name="Fallon T.R."/>
            <person name="Sander Lower S.E."/>
            <person name="Weng J.-K."/>
        </authorList>
    </citation>
    <scope>NUCLEOTIDE SEQUENCE</scope>
    <source>
        <strain evidence="3">TRF0915ILg1</strain>
        <tissue evidence="3">Whole body</tissue>
    </source>
</reference>
<organism evidence="3 4">
    <name type="scientific">Ignelater luminosus</name>
    <name type="common">Cucubano</name>
    <name type="synonym">Pyrophorus luminosus</name>
    <dbReference type="NCBI Taxonomy" id="2038154"/>
    <lineage>
        <taxon>Eukaryota</taxon>
        <taxon>Metazoa</taxon>
        <taxon>Ecdysozoa</taxon>
        <taxon>Arthropoda</taxon>
        <taxon>Hexapoda</taxon>
        <taxon>Insecta</taxon>
        <taxon>Pterygota</taxon>
        <taxon>Neoptera</taxon>
        <taxon>Endopterygota</taxon>
        <taxon>Coleoptera</taxon>
        <taxon>Polyphaga</taxon>
        <taxon>Elateriformia</taxon>
        <taxon>Elateroidea</taxon>
        <taxon>Elateridae</taxon>
        <taxon>Agrypninae</taxon>
        <taxon>Pyrophorini</taxon>
        <taxon>Ignelater</taxon>
    </lineage>
</organism>
<protein>
    <recommendedName>
        <fullName evidence="5">Endonuclease/exonuclease/phosphatase domain-containing protein</fullName>
    </recommendedName>
</protein>
<evidence type="ECO:0000256" key="1">
    <source>
        <dbReference type="SAM" id="Coils"/>
    </source>
</evidence>
<dbReference type="SUPFAM" id="SSF56219">
    <property type="entry name" value="DNase I-like"/>
    <property type="match status" value="1"/>
</dbReference>
<dbReference type="Gene3D" id="3.60.10.10">
    <property type="entry name" value="Endonuclease/exonuclease/phosphatase"/>
    <property type="match status" value="1"/>
</dbReference>
<dbReference type="AlphaFoldDB" id="A0A8K0CC56"/>
<dbReference type="InterPro" id="IPR036691">
    <property type="entry name" value="Endo/exonu/phosph_ase_sf"/>
</dbReference>
<feature type="compositionally biased region" description="Basic and acidic residues" evidence="2">
    <location>
        <begin position="354"/>
        <end position="372"/>
    </location>
</feature>
<accession>A0A8K0CC56</accession>
<dbReference type="Proteomes" id="UP000801492">
    <property type="component" value="Unassembled WGS sequence"/>
</dbReference>
<dbReference type="OrthoDB" id="410381at2759"/>
<gene>
    <name evidence="3" type="ORF">ILUMI_22763</name>
</gene>
<feature type="coiled-coil region" evidence="1">
    <location>
        <begin position="5"/>
        <end position="40"/>
    </location>
</feature>
<evidence type="ECO:0000256" key="2">
    <source>
        <dbReference type="SAM" id="MobiDB-lite"/>
    </source>
</evidence>
<keyword evidence="1" id="KW-0175">Coiled coil</keyword>
<feature type="region of interest" description="Disordered" evidence="2">
    <location>
        <begin position="354"/>
        <end position="378"/>
    </location>
</feature>
<comment type="caution">
    <text evidence="3">The sequence shown here is derived from an EMBL/GenBank/DDBJ whole genome shotgun (WGS) entry which is preliminary data.</text>
</comment>
<evidence type="ECO:0008006" key="5">
    <source>
        <dbReference type="Google" id="ProtNLM"/>
    </source>
</evidence>
<keyword evidence="4" id="KW-1185">Reference proteome</keyword>